<feature type="compositionally biased region" description="Acidic residues" evidence="1">
    <location>
        <begin position="435"/>
        <end position="447"/>
    </location>
</feature>
<organism evidence="3">
    <name type="scientific">Trypanosoma congolense (strain IL3000)</name>
    <dbReference type="NCBI Taxonomy" id="1068625"/>
    <lineage>
        <taxon>Eukaryota</taxon>
        <taxon>Discoba</taxon>
        <taxon>Euglenozoa</taxon>
        <taxon>Kinetoplastea</taxon>
        <taxon>Metakinetoplastina</taxon>
        <taxon>Trypanosomatida</taxon>
        <taxon>Trypanosomatidae</taxon>
        <taxon>Trypanosoma</taxon>
        <taxon>Nannomonas</taxon>
    </lineage>
</organism>
<dbReference type="Pfam" id="PF13422">
    <property type="entry name" value="DUF4110"/>
    <property type="match status" value="1"/>
</dbReference>
<feature type="compositionally biased region" description="Acidic residues" evidence="1">
    <location>
        <begin position="589"/>
        <end position="598"/>
    </location>
</feature>
<dbReference type="Gene3D" id="2.120.10.80">
    <property type="entry name" value="Kelch-type beta propeller"/>
    <property type="match status" value="1"/>
</dbReference>
<dbReference type="PANTHER" id="PTHR46063">
    <property type="entry name" value="KELCH DOMAIN-CONTAINING PROTEIN"/>
    <property type="match status" value="1"/>
</dbReference>
<sequence>MGKGRDKRKKHEDPDKARRRAFRQAHKLAKGSAQTGIEGVSGVEGGFNNEEAPEVTLNRIRKAESKMRTTLEQENLPPPSPRANVVFAPHPGREGELLVFGGEFWDGVSTVVYNDLYFYHIKRNAWSKLVTAVNPPPRSSSQGVVYKHYLLICGGEFVSQTQSQFLHFKDVWRFDAQKYEWEELKNLKGGPSSRSGHRMCMWRRNAVLFGGFYDNAQECHYYNDLWVLSHLDGAGKWTAIKTAPHGDVPHARSGHCMAVYDDSLFVYGGYSTEKFNRFKKSQATVHHDLWMIKLPHTAGNIASAAKIGDEGEEYVFWTKIRLGGIPPPICCGVSCAFKDKKMYLFGGVVDIESPGGKVVSSFNNDLFIFHMDTKRFYPVVLRARQTSVGKPGTKEHADVGPQSNNLGEELKALRLQAGADESNLDASSDDNSSFSDDDSTSDGDCVDEASKVDTTKLKESYEVNKRGQIYPHRRMDAALQILGNTLYVFGGQFECGSREVTMCDLFSLNLNRCDAFSVLLSQDLSSSAWLGKEDEASDAGSWESGSTVVTAAFDFDYDMEDEEEDDGGEKNHGASRGGAATPGGTCVLDPEDDGDEAPDAIPAELDVNVTPAHDEVDGITTTKGKKGLKVHKEQLMAQLSAGCGVPTPLNNESAAEFLLRTSEFWTAMAKESFRDSGNAKRQSDRRIQKEASRFANRRYREAKKLLEQLKVVEKREVEEARFLREWRRQKEQEWEEYERQQAEGSNDNDD</sequence>
<evidence type="ECO:0000256" key="1">
    <source>
        <dbReference type="SAM" id="MobiDB-lite"/>
    </source>
</evidence>
<feature type="compositionally biased region" description="Basic residues" evidence="1">
    <location>
        <begin position="17"/>
        <end position="29"/>
    </location>
</feature>
<evidence type="ECO:0000313" key="3">
    <source>
        <dbReference type="EMBL" id="CCC90695.1"/>
    </source>
</evidence>
<protein>
    <recommendedName>
        <fullName evidence="2">DUF4110 domain-containing protein</fullName>
    </recommendedName>
</protein>
<dbReference type="InterPro" id="IPR025183">
    <property type="entry name" value="DUF4110"/>
</dbReference>
<dbReference type="EMBL" id="HE575318">
    <property type="protein sequence ID" value="CCC90695.1"/>
    <property type="molecule type" value="Genomic_DNA"/>
</dbReference>
<reference evidence="3" key="1">
    <citation type="journal article" date="2012" name="Proc. Natl. Acad. Sci. U.S.A.">
        <title>Antigenic diversity is generated by distinct evolutionary mechanisms in African trypanosome species.</title>
        <authorList>
            <person name="Jackson A.P."/>
            <person name="Berry A."/>
            <person name="Aslett M."/>
            <person name="Allison H.C."/>
            <person name="Burton P."/>
            <person name="Vavrova-Anderson J."/>
            <person name="Brown R."/>
            <person name="Browne H."/>
            <person name="Corton N."/>
            <person name="Hauser H."/>
            <person name="Gamble J."/>
            <person name="Gilderthorp R."/>
            <person name="Marcello L."/>
            <person name="McQuillan J."/>
            <person name="Otto T.D."/>
            <person name="Quail M.A."/>
            <person name="Sanders M.J."/>
            <person name="van Tonder A."/>
            <person name="Ginger M.L."/>
            <person name="Field M.C."/>
            <person name="Barry J.D."/>
            <person name="Hertz-Fowler C."/>
            <person name="Berriman M."/>
        </authorList>
    </citation>
    <scope>NUCLEOTIDE SEQUENCE</scope>
    <source>
        <strain evidence="3">IL3000</strain>
    </source>
</reference>
<feature type="compositionally biased region" description="Basic residues" evidence="1">
    <location>
        <begin position="1"/>
        <end position="10"/>
    </location>
</feature>
<accession>G0UM32</accession>
<dbReference type="AlphaFoldDB" id="G0UM32"/>
<name>G0UM32_TRYCI</name>
<feature type="region of interest" description="Disordered" evidence="1">
    <location>
        <begin position="672"/>
        <end position="693"/>
    </location>
</feature>
<feature type="domain" description="DUF4110" evidence="2">
    <location>
        <begin position="641"/>
        <end position="734"/>
    </location>
</feature>
<feature type="region of interest" description="Disordered" evidence="1">
    <location>
        <begin position="421"/>
        <end position="447"/>
    </location>
</feature>
<proteinExistence type="predicted"/>
<dbReference type="VEuPathDB" id="TriTrypDB:TcIL3000_5_4430"/>
<dbReference type="PANTHER" id="PTHR46063:SF1">
    <property type="entry name" value="KELCH DOMAIN-CONTAINING PROTEIN 4"/>
    <property type="match status" value="1"/>
</dbReference>
<dbReference type="InterPro" id="IPR015915">
    <property type="entry name" value="Kelch-typ_b-propeller"/>
</dbReference>
<feature type="compositionally biased region" description="Low complexity" evidence="1">
    <location>
        <begin position="421"/>
        <end position="434"/>
    </location>
</feature>
<feature type="region of interest" description="Disordered" evidence="1">
    <location>
        <begin position="1"/>
        <end position="49"/>
    </location>
</feature>
<evidence type="ECO:0000259" key="2">
    <source>
        <dbReference type="Pfam" id="PF13422"/>
    </source>
</evidence>
<dbReference type="Pfam" id="PF24681">
    <property type="entry name" value="Kelch_KLHDC2_KLHL20_DRC7"/>
    <property type="match status" value="1"/>
</dbReference>
<dbReference type="InterPro" id="IPR052588">
    <property type="entry name" value="Kelch_domain_protein"/>
</dbReference>
<dbReference type="SUPFAM" id="SSF117281">
    <property type="entry name" value="Kelch motif"/>
    <property type="match status" value="1"/>
</dbReference>
<gene>
    <name evidence="3" type="ORF">TCIL3000_5_4430</name>
</gene>
<feature type="region of interest" description="Disordered" evidence="1">
    <location>
        <begin position="561"/>
        <end position="599"/>
    </location>
</feature>
<feature type="region of interest" description="Disordered" evidence="1">
    <location>
        <begin position="730"/>
        <end position="750"/>
    </location>
</feature>
<feature type="compositionally biased region" description="Basic and acidic residues" evidence="1">
    <location>
        <begin position="730"/>
        <end position="741"/>
    </location>
</feature>